<dbReference type="KEGG" id="rhg:EXZ61_03140"/>
<dbReference type="InterPro" id="IPR001638">
    <property type="entry name" value="Solute-binding_3/MltF_N"/>
</dbReference>
<proteinExistence type="predicted"/>
<dbReference type="PANTHER" id="PTHR35936">
    <property type="entry name" value="MEMBRANE-BOUND LYTIC MUREIN TRANSGLYCOSYLASE F"/>
    <property type="match status" value="1"/>
</dbReference>
<feature type="domain" description="Solute-binding protein family 3/N-terminal" evidence="2">
    <location>
        <begin position="47"/>
        <end position="262"/>
    </location>
</feature>
<dbReference type="Proteomes" id="UP000317365">
    <property type="component" value="Chromosome"/>
</dbReference>
<dbReference type="Pfam" id="PF00497">
    <property type="entry name" value="SBP_bac_3"/>
    <property type="match status" value="1"/>
</dbReference>
<keyword evidence="4" id="KW-1185">Reference proteome</keyword>
<dbReference type="SUPFAM" id="SSF53850">
    <property type="entry name" value="Periplasmic binding protein-like II"/>
    <property type="match status" value="1"/>
</dbReference>
<evidence type="ECO:0000313" key="4">
    <source>
        <dbReference type="Proteomes" id="UP000317365"/>
    </source>
</evidence>
<organism evidence="3 4">
    <name type="scientific">Rhodoferax aquaticus</name>
    <dbReference type="NCBI Taxonomy" id="2527691"/>
    <lineage>
        <taxon>Bacteria</taxon>
        <taxon>Pseudomonadati</taxon>
        <taxon>Pseudomonadota</taxon>
        <taxon>Betaproteobacteria</taxon>
        <taxon>Burkholderiales</taxon>
        <taxon>Comamonadaceae</taxon>
        <taxon>Rhodoferax</taxon>
    </lineage>
</organism>
<sequence>MAYSAAMVCGTPLKRLALLRTWWMGCGLVLAQGTWAVEPLRYGVMDSLSHPLVIQDGNGTVSGGLLLDLGQAVARELHTKLQVQPLARKRLDAAVQKGQVDLVCYWSPQWTTQADKVQWTMESLAQIERLVTHQGQMPSKVALDQLEGKRIATQLGYNYPSLQAWFDNGKLQRKDETRIVLMFKALDLMIAEALVASEAEIEGFFHTNPEARARFETSPYLFSKVATQCALSRKSPHTLEQVNKALSTLIESGELARMASAYKLSGL</sequence>
<dbReference type="PANTHER" id="PTHR35936:SF6">
    <property type="entry name" value="AMINO ACID ABC TRANSPORTER SUBSTRATE-BINDING PAAT FAMILY PROTEIN"/>
    <property type="match status" value="1"/>
</dbReference>
<dbReference type="Gene3D" id="3.40.190.10">
    <property type="entry name" value="Periplasmic binding protein-like II"/>
    <property type="match status" value="2"/>
</dbReference>
<name>A0A515EKQ3_9BURK</name>
<dbReference type="AlphaFoldDB" id="A0A515EKQ3"/>
<reference evidence="4" key="1">
    <citation type="submission" date="2019-02" db="EMBL/GenBank/DDBJ databases">
        <title>Complete genome sequence of Rhodoferax sp. Gr-4.</title>
        <authorList>
            <person name="Jin L."/>
        </authorList>
    </citation>
    <scope>NUCLEOTIDE SEQUENCE [LARGE SCALE GENOMIC DNA]</scope>
    <source>
        <strain evidence="4">Gr-4</strain>
    </source>
</reference>
<evidence type="ECO:0000259" key="2">
    <source>
        <dbReference type="Pfam" id="PF00497"/>
    </source>
</evidence>
<reference evidence="4" key="2">
    <citation type="journal article" date="2020" name="Int. J. Syst. Evol. Microbiol.">
        <title>Genomic insights into a novel species Rhodoferax aquaticus sp. nov., isolated from freshwater.</title>
        <authorList>
            <person name="Li T."/>
            <person name="Zhuo Y."/>
            <person name="Jin C.Z."/>
            <person name="Wu X."/>
            <person name="Ko S.R."/>
            <person name="Jin F.J."/>
            <person name="Ahn C.Y."/>
            <person name="Oh H.M."/>
            <person name="Lee H.G."/>
            <person name="Jin L."/>
        </authorList>
    </citation>
    <scope>NUCLEOTIDE SEQUENCE [LARGE SCALE GENOMIC DNA]</scope>
    <source>
        <strain evidence="4">Gr-4</strain>
    </source>
</reference>
<dbReference type="EMBL" id="CP036282">
    <property type="protein sequence ID" value="QDL53247.1"/>
    <property type="molecule type" value="Genomic_DNA"/>
</dbReference>
<accession>A0A515EKQ3</accession>
<protein>
    <submittedName>
        <fullName evidence="3">Transporter substrate-binding domain-containing protein</fullName>
    </submittedName>
</protein>
<evidence type="ECO:0000313" key="3">
    <source>
        <dbReference type="EMBL" id="QDL53247.1"/>
    </source>
</evidence>
<dbReference type="RefSeq" id="WP_142808939.1">
    <property type="nucleotide sequence ID" value="NZ_CP036282.1"/>
</dbReference>
<evidence type="ECO:0000256" key="1">
    <source>
        <dbReference type="ARBA" id="ARBA00022729"/>
    </source>
</evidence>
<keyword evidence="1" id="KW-0732">Signal</keyword>
<gene>
    <name evidence="3" type="ORF">EXZ61_03140</name>
</gene>